<dbReference type="AlphaFoldDB" id="A0A2M4C5W2"/>
<name>A0A2M4C5W2_9DIPT</name>
<proteinExistence type="predicted"/>
<organism evidence="1">
    <name type="scientific">Anopheles marajoara</name>
    <dbReference type="NCBI Taxonomy" id="58244"/>
    <lineage>
        <taxon>Eukaryota</taxon>
        <taxon>Metazoa</taxon>
        <taxon>Ecdysozoa</taxon>
        <taxon>Arthropoda</taxon>
        <taxon>Hexapoda</taxon>
        <taxon>Insecta</taxon>
        <taxon>Pterygota</taxon>
        <taxon>Neoptera</taxon>
        <taxon>Endopterygota</taxon>
        <taxon>Diptera</taxon>
        <taxon>Nematocera</taxon>
        <taxon>Culicoidea</taxon>
        <taxon>Culicidae</taxon>
        <taxon>Anophelinae</taxon>
        <taxon>Anopheles</taxon>
    </lineage>
</organism>
<accession>A0A2M4C5W2</accession>
<dbReference type="EMBL" id="GGFJ01011484">
    <property type="protein sequence ID" value="MBW60625.1"/>
    <property type="molecule type" value="Transcribed_RNA"/>
</dbReference>
<sequence>MFARVMLSLYLEISYTSTSVPFSTCFIQILNSFTQLSTVDSGQTTRIRSIPVSSALESSVCARVTTCSDLPRPMQCARMHPEPGVSRNRSKDSQQASYINLTPFAWCGFSCFTSPLSHSIRTSDEFSSTSNTSFSSGRISSGFSLKASWLYSFCRSATRCLRSRSSCSAFFVVSSRSFFFISLRMFFRPLLGESASLSEEFFFMRLRLVSFGLAAFFSSEEDEFFLMRVRFFCV</sequence>
<protein>
    <submittedName>
        <fullName evidence="1">Putative secreted protein</fullName>
    </submittedName>
</protein>
<evidence type="ECO:0000313" key="1">
    <source>
        <dbReference type="EMBL" id="MBW60625.1"/>
    </source>
</evidence>
<reference evidence="1" key="1">
    <citation type="submission" date="2018-01" db="EMBL/GenBank/DDBJ databases">
        <title>An insight into the sialome of Amazonian anophelines.</title>
        <authorList>
            <person name="Ribeiro J.M."/>
            <person name="Scarpassa V."/>
            <person name="Calvo E."/>
        </authorList>
    </citation>
    <scope>NUCLEOTIDE SEQUENCE</scope>
    <source>
        <tissue evidence="1">Salivary glands</tissue>
    </source>
</reference>